<evidence type="ECO:0000256" key="6">
    <source>
        <dbReference type="ARBA" id="ARBA00022801"/>
    </source>
</evidence>
<dbReference type="SUPFAM" id="SSF56672">
    <property type="entry name" value="DNA/RNA polymerases"/>
    <property type="match status" value="1"/>
</dbReference>
<feature type="domain" description="Reverse transcriptase" evidence="11">
    <location>
        <begin position="1"/>
        <end position="250"/>
    </location>
</feature>
<dbReference type="AlphaFoldDB" id="A0A9P8MNA6"/>
<dbReference type="InterPro" id="IPR012337">
    <property type="entry name" value="RNaseH-like_sf"/>
</dbReference>
<dbReference type="OrthoDB" id="4779436at2759"/>
<dbReference type="InterPro" id="IPR050951">
    <property type="entry name" value="Retrovirus_Pol_polyprotein"/>
</dbReference>
<dbReference type="PANTHER" id="PTHR37984">
    <property type="entry name" value="PROTEIN CBG26694"/>
    <property type="match status" value="1"/>
</dbReference>
<dbReference type="CDD" id="cd09274">
    <property type="entry name" value="RNase_HI_RT_Ty3"/>
    <property type="match status" value="1"/>
</dbReference>
<dbReference type="PROSITE" id="PS50878">
    <property type="entry name" value="RT_POL"/>
    <property type="match status" value="1"/>
</dbReference>
<evidence type="ECO:0000256" key="9">
    <source>
        <dbReference type="ARBA" id="ARBA00023128"/>
    </source>
</evidence>
<keyword evidence="5" id="KW-0255">Endonuclease</keyword>
<dbReference type="GO" id="GO:0016787">
    <property type="term" value="F:hydrolase activity"/>
    <property type="evidence" value="ECO:0007669"/>
    <property type="project" value="UniProtKB-KW"/>
</dbReference>
<dbReference type="RefSeq" id="XP_044715053.1">
    <property type="nucleotide sequence ID" value="XM_044869791.1"/>
</dbReference>
<evidence type="ECO:0000256" key="7">
    <source>
        <dbReference type="ARBA" id="ARBA00022884"/>
    </source>
</evidence>
<dbReference type="GO" id="GO:0005634">
    <property type="term" value="C:nucleus"/>
    <property type="evidence" value="ECO:0007669"/>
    <property type="project" value="UniProtKB-ARBA"/>
</dbReference>
<evidence type="ECO:0000256" key="1">
    <source>
        <dbReference type="ARBA" id="ARBA00004173"/>
    </source>
</evidence>
<dbReference type="PROSITE" id="PS50994">
    <property type="entry name" value="INTEGRASE"/>
    <property type="match status" value="1"/>
</dbReference>
<dbReference type="EMBL" id="JAIZPD010000020">
    <property type="protein sequence ID" value="KAH0957539.1"/>
    <property type="molecule type" value="Genomic_DNA"/>
</dbReference>
<feature type="compositionally biased region" description="Low complexity" evidence="10">
    <location>
        <begin position="57"/>
        <end position="70"/>
    </location>
</feature>
<dbReference type="InterPro" id="IPR043502">
    <property type="entry name" value="DNA/RNA_pol_sf"/>
</dbReference>
<dbReference type="PANTHER" id="PTHR37984:SF5">
    <property type="entry name" value="PROTEIN NYNRIN-LIKE"/>
    <property type="match status" value="1"/>
</dbReference>
<organism evidence="13 14">
    <name type="scientific">Hirsutella rhossiliensis</name>
    <dbReference type="NCBI Taxonomy" id="111463"/>
    <lineage>
        <taxon>Eukaryota</taxon>
        <taxon>Fungi</taxon>
        <taxon>Dikarya</taxon>
        <taxon>Ascomycota</taxon>
        <taxon>Pezizomycotina</taxon>
        <taxon>Sordariomycetes</taxon>
        <taxon>Hypocreomycetidae</taxon>
        <taxon>Hypocreales</taxon>
        <taxon>Ophiocordycipitaceae</taxon>
        <taxon>Hirsutella</taxon>
    </lineage>
</organism>
<dbReference type="GO" id="GO:0003964">
    <property type="term" value="F:RNA-directed DNA polymerase activity"/>
    <property type="evidence" value="ECO:0007669"/>
    <property type="project" value="UniProtKB-KW"/>
</dbReference>
<dbReference type="Pfam" id="PF00078">
    <property type="entry name" value="RVT_1"/>
    <property type="match status" value="1"/>
</dbReference>
<dbReference type="SUPFAM" id="SSF53098">
    <property type="entry name" value="Ribonuclease H-like"/>
    <property type="match status" value="1"/>
</dbReference>
<evidence type="ECO:0000313" key="13">
    <source>
        <dbReference type="EMBL" id="KAH0957539.1"/>
    </source>
</evidence>
<accession>A0A9P8MNA6</accession>
<dbReference type="Gene3D" id="3.30.420.10">
    <property type="entry name" value="Ribonuclease H-like superfamily/Ribonuclease H"/>
    <property type="match status" value="1"/>
</dbReference>
<dbReference type="GO" id="GO:0003723">
    <property type="term" value="F:RNA binding"/>
    <property type="evidence" value="ECO:0007669"/>
    <property type="project" value="UniProtKB-KW"/>
</dbReference>
<evidence type="ECO:0000313" key="14">
    <source>
        <dbReference type="Proteomes" id="UP000824596"/>
    </source>
</evidence>
<dbReference type="InterPro" id="IPR000477">
    <property type="entry name" value="RT_dom"/>
</dbReference>
<keyword evidence="3" id="KW-0548">Nucleotidyltransferase</keyword>
<gene>
    <name evidence="13" type="ORF">HRG_11321</name>
</gene>
<evidence type="ECO:0000256" key="2">
    <source>
        <dbReference type="ARBA" id="ARBA00022679"/>
    </source>
</evidence>
<dbReference type="InterPro" id="IPR001584">
    <property type="entry name" value="Integrase_cat-core"/>
</dbReference>
<dbReference type="GO" id="GO:0005739">
    <property type="term" value="C:mitochondrion"/>
    <property type="evidence" value="ECO:0007669"/>
    <property type="project" value="UniProtKB-SubCell"/>
</dbReference>
<dbReference type="InterPro" id="IPR041373">
    <property type="entry name" value="RT_RNaseH"/>
</dbReference>
<keyword evidence="7" id="KW-0694">RNA-binding</keyword>
<dbReference type="Gene3D" id="3.30.70.270">
    <property type="match status" value="1"/>
</dbReference>
<proteinExistence type="predicted"/>
<comment type="caution">
    <text evidence="13">The sequence shown here is derived from an EMBL/GenBank/DDBJ whole genome shotgun (WGS) entry which is preliminary data.</text>
</comment>
<keyword evidence="2" id="KW-0808">Transferase</keyword>
<dbReference type="InterPro" id="IPR043128">
    <property type="entry name" value="Rev_trsase/Diguanyl_cyclase"/>
</dbReference>
<evidence type="ECO:0000259" key="11">
    <source>
        <dbReference type="PROSITE" id="PS50878"/>
    </source>
</evidence>
<protein>
    <submittedName>
        <fullName evidence="13">Reverse transcriptase (RNA-dependent DNA polymerase) domain-containing protein</fullName>
    </submittedName>
</protein>
<dbReference type="CDD" id="cd01647">
    <property type="entry name" value="RT_LTR"/>
    <property type="match status" value="1"/>
</dbReference>
<keyword evidence="9" id="KW-0496">Mitochondrion</keyword>
<evidence type="ECO:0000256" key="3">
    <source>
        <dbReference type="ARBA" id="ARBA00022695"/>
    </source>
</evidence>
<evidence type="ECO:0000256" key="4">
    <source>
        <dbReference type="ARBA" id="ARBA00022722"/>
    </source>
</evidence>
<evidence type="ECO:0000256" key="10">
    <source>
        <dbReference type="SAM" id="MobiDB-lite"/>
    </source>
</evidence>
<feature type="domain" description="Integrase catalytic" evidence="12">
    <location>
        <begin position="556"/>
        <end position="654"/>
    </location>
</feature>
<dbReference type="GO" id="GO:0015074">
    <property type="term" value="P:DNA integration"/>
    <property type="evidence" value="ECO:0007669"/>
    <property type="project" value="InterPro"/>
</dbReference>
<feature type="region of interest" description="Disordered" evidence="10">
    <location>
        <begin position="696"/>
        <end position="722"/>
    </location>
</feature>
<keyword evidence="4" id="KW-0540">Nuclease</keyword>
<dbReference type="GO" id="GO:0004519">
    <property type="term" value="F:endonuclease activity"/>
    <property type="evidence" value="ECO:0007669"/>
    <property type="project" value="UniProtKB-KW"/>
</dbReference>
<evidence type="ECO:0000256" key="5">
    <source>
        <dbReference type="ARBA" id="ARBA00022759"/>
    </source>
</evidence>
<dbReference type="GeneID" id="68360449"/>
<reference evidence="13" key="1">
    <citation type="submission" date="2021-09" db="EMBL/GenBank/DDBJ databases">
        <title>A high-quality genome of the endoparasitic fungus Hirsutella rhossiliensis with a comparison of Hirsutella genomes reveals transposable elements contributing to genome size variation.</title>
        <authorList>
            <person name="Lin R."/>
            <person name="Jiao Y."/>
            <person name="Sun X."/>
            <person name="Ling J."/>
            <person name="Xie B."/>
            <person name="Cheng X."/>
        </authorList>
    </citation>
    <scope>NUCLEOTIDE SEQUENCE</scope>
    <source>
        <strain evidence="13">HR02</strain>
    </source>
</reference>
<evidence type="ECO:0000259" key="12">
    <source>
        <dbReference type="PROSITE" id="PS50994"/>
    </source>
</evidence>
<dbReference type="Pfam" id="PF17917">
    <property type="entry name" value="RT_RNaseH"/>
    <property type="match status" value="1"/>
</dbReference>
<comment type="subcellular location">
    <subcellularLocation>
        <location evidence="1">Mitochondrion</location>
    </subcellularLocation>
</comment>
<keyword evidence="8 13" id="KW-0695">RNA-directed DNA polymerase</keyword>
<sequence>MAFITMDIDGRAERLYGYVIPGLEFDLILGKGWAERNDVVYKAGKRLQIGRGNSRVKLPSPTSTKLSPSSARRKRNRPLNNSSKTAESHKRSKIDIWDHAINLEKDDDGRLDPRQQFTRQRACPLQRPLPFAADPRDPPQPRHCPMVHRLTSAPLFTDFESDTATNGKPPFAHGAPATFQRYINSHLHDLLDEFCSAYMDDVIIYSDGDYLDHMTKVRTVMERLRNAGLKLDLEKCAFAVKEVKYLGFIIKAGEGVTVDPEKIQAIRDWEAPTTVTGVRSFLGFKLTKWNWDASAQNAFNKLKELLITSPVLAMFHPTARLLRPVGYFSRKFSAAEVNYDIHDKELLAIVAAMEHFSGELRSVDKFIVVSDHKNLQYFMTNRRLSERQVRLAETLSRYTFKIVFRAGKDNTQPDFLSRRAQDLPANGDDERLKNREFQLLKDHWLPPRTVKHHQGDYILNQLVSALLWDRGLIEDGEYRNIHASVVQGNATFPSEYNLSVQVPDCEIDDRGALLRRGALWTHDSHITGHPGRDVTLNILQRSYFWPQQYLMCHYRFHGFPKTMTSDRGSNWVSKFWQRLCELVRIEQRLSTAYHPQTDGATERMNQEVLVYLRIFVAYAQTDWAGLLPMAMLAINNRDSSVTGYSPFFLTHGYHAEPIQQNQISSRSKTDPKARADHFIARLREGQELAQAAKATAQQIMEHQANKGRRPSQKFVVGEKSGS</sequence>
<keyword evidence="6" id="KW-0378">Hydrolase</keyword>
<dbReference type="InterPro" id="IPR036397">
    <property type="entry name" value="RNaseH_sf"/>
</dbReference>
<keyword evidence="14" id="KW-1185">Reference proteome</keyword>
<name>A0A9P8MNA6_9HYPO</name>
<dbReference type="FunFam" id="3.30.70.270:FF:000003">
    <property type="entry name" value="Transposon Ty3-G Gag-Pol polyprotein"/>
    <property type="match status" value="1"/>
</dbReference>
<evidence type="ECO:0000256" key="8">
    <source>
        <dbReference type="ARBA" id="ARBA00022918"/>
    </source>
</evidence>
<dbReference type="Proteomes" id="UP000824596">
    <property type="component" value="Unassembled WGS sequence"/>
</dbReference>
<feature type="region of interest" description="Disordered" evidence="10">
    <location>
        <begin position="52"/>
        <end position="91"/>
    </location>
</feature>